<dbReference type="eggNOG" id="arCOG00773">
    <property type="taxonomic scope" value="Archaea"/>
</dbReference>
<feature type="coiled-coil region" evidence="2">
    <location>
        <begin position="140"/>
        <end position="167"/>
    </location>
</feature>
<dbReference type="GO" id="GO:0005829">
    <property type="term" value="C:cytosol"/>
    <property type="evidence" value="ECO:0007669"/>
    <property type="project" value="TreeGrafter"/>
</dbReference>
<dbReference type="InterPro" id="IPR029069">
    <property type="entry name" value="HotDog_dom_sf"/>
</dbReference>
<evidence type="ECO:0000259" key="3">
    <source>
        <dbReference type="PROSITE" id="PS51770"/>
    </source>
</evidence>
<dbReference type="HOGENOM" id="CLU_073524_0_0_2"/>
<dbReference type="PANTHER" id="PTHR11049">
    <property type="entry name" value="ACYL COENZYME A THIOESTER HYDROLASE"/>
    <property type="match status" value="1"/>
</dbReference>
<evidence type="ECO:0000256" key="2">
    <source>
        <dbReference type="SAM" id="Coils"/>
    </source>
</evidence>
<dbReference type="EMBL" id="CP002529">
    <property type="protein sequence ID" value="ADY01895.1"/>
    <property type="molecule type" value="Genomic_DNA"/>
</dbReference>
<reference evidence="4 5" key="1">
    <citation type="journal article" date="2011" name="J. Bacteriol.">
        <title>Complete genome sequence of 'Vulcanisaeta moutnovskia' strain 768-28, a novel member of the hyperthermophilic crenarchaeal genus vulcanisaeta.</title>
        <authorList>
            <person name="Gumerov V.M."/>
            <person name="Mardanov A.V."/>
            <person name="Beletsky A.V."/>
            <person name="Prokofeva M.I."/>
            <person name="Bonch-Osmolovskaya E.A."/>
            <person name="Ravin N.V."/>
            <person name="Skryabin K.G."/>
        </authorList>
    </citation>
    <scope>NUCLEOTIDE SEQUENCE [LARGE SCALE GENOMIC DNA]</scope>
    <source>
        <strain evidence="4 5">768-28</strain>
    </source>
</reference>
<dbReference type="Gene3D" id="3.10.129.10">
    <property type="entry name" value="Hotdog Thioesterase"/>
    <property type="match status" value="2"/>
</dbReference>
<feature type="domain" description="HotDog ACOT-type" evidence="3">
    <location>
        <begin position="181"/>
        <end position="292"/>
    </location>
</feature>
<name>F0QUI6_VULM7</name>
<dbReference type="GO" id="GO:0006637">
    <property type="term" value="P:acyl-CoA metabolic process"/>
    <property type="evidence" value="ECO:0007669"/>
    <property type="project" value="TreeGrafter"/>
</dbReference>
<proteinExistence type="predicted"/>
<dbReference type="GO" id="GO:0052816">
    <property type="term" value="F:long-chain fatty acyl-CoA hydrolase activity"/>
    <property type="evidence" value="ECO:0007669"/>
    <property type="project" value="TreeGrafter"/>
</dbReference>
<gene>
    <name evidence="4" type="ordered locus">VMUT_1691</name>
</gene>
<dbReference type="Pfam" id="PF03061">
    <property type="entry name" value="4HBT"/>
    <property type="match status" value="2"/>
</dbReference>
<evidence type="ECO:0000313" key="4">
    <source>
        <dbReference type="EMBL" id="ADY01895.1"/>
    </source>
</evidence>
<feature type="domain" description="HotDog ACOT-type" evidence="3">
    <location>
        <begin position="19"/>
        <end position="130"/>
    </location>
</feature>
<dbReference type="STRING" id="985053.VMUT_1691"/>
<dbReference type="InterPro" id="IPR006683">
    <property type="entry name" value="Thioestr_dom"/>
</dbReference>
<dbReference type="PROSITE" id="PS51770">
    <property type="entry name" value="HOTDOG_ACOT"/>
    <property type="match status" value="2"/>
</dbReference>
<dbReference type="SUPFAM" id="SSF54637">
    <property type="entry name" value="Thioesterase/thiol ester dehydrase-isomerase"/>
    <property type="match status" value="2"/>
</dbReference>
<dbReference type="InterPro" id="IPR040170">
    <property type="entry name" value="Cytosol_ACT"/>
</dbReference>
<organism evidence="4 5">
    <name type="scientific">Vulcanisaeta moutnovskia (strain 768-28)</name>
    <dbReference type="NCBI Taxonomy" id="985053"/>
    <lineage>
        <taxon>Archaea</taxon>
        <taxon>Thermoproteota</taxon>
        <taxon>Thermoprotei</taxon>
        <taxon>Thermoproteales</taxon>
        <taxon>Thermoproteaceae</taxon>
        <taxon>Vulcanisaeta</taxon>
    </lineage>
</organism>
<evidence type="ECO:0000256" key="1">
    <source>
        <dbReference type="ARBA" id="ARBA00022801"/>
    </source>
</evidence>
<keyword evidence="2" id="KW-0175">Coiled coil</keyword>
<dbReference type="CDD" id="cd03442">
    <property type="entry name" value="BFIT_BACH"/>
    <property type="match status" value="2"/>
</dbReference>
<evidence type="ECO:0000313" key="5">
    <source>
        <dbReference type="Proteomes" id="UP000007485"/>
    </source>
</evidence>
<dbReference type="KEGG" id="vmo:VMUT_1691"/>
<dbReference type="Proteomes" id="UP000007485">
    <property type="component" value="Chromosome"/>
</dbReference>
<sequence>MIMLKLMSIKEYTNMVSIKETEVVLVEAVQPFDINSLGNLFGGRMLEWMANIGTVAATRFSRGPAVLAYLDRHFFIRPVRLGEFVILKARVEYVGTSSMEVRIEAWKESLGGKQELVTMTTASYVAIDEYGVPRPINNVLEPADNERQLYEEAKKRYEERRKKIGDRKFKRFDITDPTRGLRWRVDSSRWATPSDAFVGNLVSGGRLLAWLDEIAGLLAARYSGGAAVTGSVDETAFYAPIRVGDIVTIRAGITYVGKASMEIMLDVIAEGAYGHARHVCTAYYTYVHVDSNGRPAPVPEYVPVNDYEKSLFTEGERRRQVRDEELTRIKRMWMSPES</sequence>
<accession>F0QUI6</accession>
<protein>
    <submittedName>
        <fullName evidence="4">Thioesterase superfamily protein</fullName>
    </submittedName>
</protein>
<dbReference type="AlphaFoldDB" id="F0QUI6"/>
<keyword evidence="1" id="KW-0378">Hydrolase</keyword>
<dbReference type="PANTHER" id="PTHR11049:SF16">
    <property type="entry name" value="PROTEIN VDLD"/>
    <property type="match status" value="1"/>
</dbReference>
<dbReference type="InterPro" id="IPR033120">
    <property type="entry name" value="HOTDOG_ACOT"/>
</dbReference>
<keyword evidence="5" id="KW-1185">Reference proteome</keyword>